<dbReference type="Proteomes" id="UP000060630">
    <property type="component" value="Unassembled WGS sequence"/>
</dbReference>
<feature type="chain" id="PRO_5007161189" description="ABC-type transport auxiliary lipoprotein component domain-containing protein" evidence="1">
    <location>
        <begin position="22"/>
        <end position="199"/>
    </location>
</feature>
<sequence length="199" mass="21341">MPVRIACRSVFGALAAPAVLAVTLALGGCVTQPVPHYQASVANQMTLARLPRDARFRVTTGPDPAGIQAQVRSMRYAAPGNGSWSDYLNEAIRTELTTAGHYDANALATLDATLTDVRISDGQAELGGRFVIRRDQSIVYDKALRANAQWDTHFIGMLAAADGLNQASAIFQSLLRQLFDDPEFAAAGRRVANAEAKIQ</sequence>
<evidence type="ECO:0000313" key="2">
    <source>
        <dbReference type="EMBL" id="KWA85243.1"/>
    </source>
</evidence>
<proteinExistence type="predicted"/>
<dbReference type="AlphaFoldDB" id="A0A118TXW9"/>
<gene>
    <name evidence="2" type="ORF">WL29_16830</name>
</gene>
<evidence type="ECO:0000313" key="3">
    <source>
        <dbReference type="Proteomes" id="UP000060630"/>
    </source>
</evidence>
<accession>A0A118TXW9</accession>
<name>A0A118TXW9_9BURK</name>
<organism evidence="2 3">
    <name type="scientific">Burkholderia ubonensis</name>
    <dbReference type="NCBI Taxonomy" id="101571"/>
    <lineage>
        <taxon>Bacteria</taxon>
        <taxon>Pseudomonadati</taxon>
        <taxon>Pseudomonadota</taxon>
        <taxon>Betaproteobacteria</taxon>
        <taxon>Burkholderiales</taxon>
        <taxon>Burkholderiaceae</taxon>
        <taxon>Burkholderia</taxon>
        <taxon>Burkholderia cepacia complex</taxon>
    </lineage>
</organism>
<keyword evidence="1" id="KW-0732">Signal</keyword>
<dbReference type="RefSeq" id="WP_059926774.1">
    <property type="nucleotide sequence ID" value="NZ_LPBE01000086.1"/>
</dbReference>
<reference evidence="2 3" key="1">
    <citation type="submission" date="2015-11" db="EMBL/GenBank/DDBJ databases">
        <title>Expanding the genomic diversity of Burkholderia species for the development of highly accurate diagnostics.</title>
        <authorList>
            <person name="Sahl J."/>
            <person name="Keim P."/>
            <person name="Wagner D."/>
        </authorList>
    </citation>
    <scope>NUCLEOTIDE SEQUENCE [LARGE SCALE GENOMIC DNA]</scope>
    <source>
        <strain evidence="2 3">MSMB2087WGS</strain>
    </source>
</reference>
<evidence type="ECO:0000256" key="1">
    <source>
        <dbReference type="SAM" id="SignalP"/>
    </source>
</evidence>
<protein>
    <recommendedName>
        <fullName evidence="4">ABC-type transport auxiliary lipoprotein component domain-containing protein</fullName>
    </recommendedName>
</protein>
<feature type="signal peptide" evidence="1">
    <location>
        <begin position="1"/>
        <end position="21"/>
    </location>
</feature>
<comment type="caution">
    <text evidence="2">The sequence shown here is derived from an EMBL/GenBank/DDBJ whole genome shotgun (WGS) entry which is preliminary data.</text>
</comment>
<dbReference type="PROSITE" id="PS51257">
    <property type="entry name" value="PROKAR_LIPOPROTEIN"/>
    <property type="match status" value="1"/>
</dbReference>
<dbReference type="EMBL" id="LPHD01000025">
    <property type="protein sequence ID" value="KWA85243.1"/>
    <property type="molecule type" value="Genomic_DNA"/>
</dbReference>
<evidence type="ECO:0008006" key="4">
    <source>
        <dbReference type="Google" id="ProtNLM"/>
    </source>
</evidence>